<reference evidence="1 2" key="1">
    <citation type="submission" date="2020-08" db="EMBL/GenBank/DDBJ databases">
        <title>Genomic Encyclopedia of Type Strains, Phase IV (KMG-IV): sequencing the most valuable type-strain genomes for metagenomic binning, comparative biology and taxonomic classification.</title>
        <authorList>
            <person name="Goeker M."/>
        </authorList>
    </citation>
    <scope>NUCLEOTIDE SEQUENCE [LARGE SCALE GENOMIC DNA]</scope>
    <source>
        <strain evidence="1 2">DSM 17454</strain>
    </source>
</reference>
<gene>
    <name evidence="1" type="ORF">HNQ96_000790</name>
</gene>
<proteinExistence type="predicted"/>
<organism evidence="1 2">
    <name type="scientific">Aminobacter carboxidus</name>
    <dbReference type="NCBI Taxonomy" id="376165"/>
    <lineage>
        <taxon>Bacteria</taxon>
        <taxon>Pseudomonadati</taxon>
        <taxon>Pseudomonadota</taxon>
        <taxon>Alphaproteobacteria</taxon>
        <taxon>Hyphomicrobiales</taxon>
        <taxon>Phyllobacteriaceae</taxon>
        <taxon>Aminobacter</taxon>
    </lineage>
</organism>
<accession>A0A8E1WAZ8</accession>
<dbReference type="EMBL" id="JACHGI010000001">
    <property type="protein sequence ID" value="MBB6464943.1"/>
    <property type="molecule type" value="Genomic_DNA"/>
</dbReference>
<protein>
    <submittedName>
        <fullName evidence="1">Uncharacterized protein</fullName>
    </submittedName>
</protein>
<sequence length="130" mass="15606">MTAAKKRENMKRWHIRKNLPHQVALPNDLCCMENYDLIAVFCRQFETEPMLQHVMAKWPDGKSDDYRPYCFATREDAEVFAEHFEGTHFDPVKDREKGRINGAWLRTDEWKPIERCGPLELPRFFREYGR</sequence>
<dbReference type="Proteomes" id="UP000532373">
    <property type="component" value="Unassembled WGS sequence"/>
</dbReference>
<name>A0A8E1WAZ8_9HYPH</name>
<evidence type="ECO:0000313" key="2">
    <source>
        <dbReference type="Proteomes" id="UP000532373"/>
    </source>
</evidence>
<comment type="caution">
    <text evidence="1">The sequence shown here is derived from an EMBL/GenBank/DDBJ whole genome shotgun (WGS) entry which is preliminary data.</text>
</comment>
<evidence type="ECO:0000313" key="1">
    <source>
        <dbReference type="EMBL" id="MBB6464943.1"/>
    </source>
</evidence>
<dbReference type="RefSeq" id="WP_184767473.1">
    <property type="nucleotide sequence ID" value="NZ_JACHGI010000001.1"/>
</dbReference>
<dbReference type="AlphaFoldDB" id="A0A8E1WAZ8"/>